<reference evidence="6 7" key="1">
    <citation type="submission" date="2020-08" db="EMBL/GenBank/DDBJ databases">
        <title>Genomic Encyclopedia of Type Strains, Phase III (KMG-III): the genomes of soil and plant-associated and newly described type strains.</title>
        <authorList>
            <person name="Whitman W."/>
        </authorList>
    </citation>
    <scope>NUCLEOTIDE SEQUENCE [LARGE SCALE GENOMIC DNA]</scope>
    <source>
        <strain evidence="6 7">CECT 3266</strain>
    </source>
</reference>
<keyword evidence="3" id="KW-0902">Two-component regulatory system</keyword>
<keyword evidence="2 6" id="KW-0418">Kinase</keyword>
<evidence type="ECO:0000256" key="3">
    <source>
        <dbReference type="ARBA" id="ARBA00023012"/>
    </source>
</evidence>
<dbReference type="GO" id="GO:0000155">
    <property type="term" value="F:phosphorelay sensor kinase activity"/>
    <property type="evidence" value="ECO:0007669"/>
    <property type="project" value="InterPro"/>
</dbReference>
<dbReference type="AlphaFoldDB" id="A0A7W7LP71"/>
<dbReference type="InterPro" id="IPR050482">
    <property type="entry name" value="Sensor_HK_TwoCompSys"/>
</dbReference>
<name>A0A7W7LP71_9ACTN</name>
<evidence type="ECO:0000256" key="2">
    <source>
        <dbReference type="ARBA" id="ARBA00022777"/>
    </source>
</evidence>
<dbReference type="Gene3D" id="1.20.5.1930">
    <property type="match status" value="1"/>
</dbReference>
<dbReference type="GO" id="GO:0016020">
    <property type="term" value="C:membrane"/>
    <property type="evidence" value="ECO:0007669"/>
    <property type="project" value="InterPro"/>
</dbReference>
<proteinExistence type="predicted"/>
<dbReference type="CDD" id="cd16917">
    <property type="entry name" value="HATPase_UhpB-NarQ-NarX-like"/>
    <property type="match status" value="1"/>
</dbReference>
<keyword evidence="1 6" id="KW-0808">Transferase</keyword>
<protein>
    <submittedName>
        <fullName evidence="6">Two-component system sensor histidine kinase DesK</fullName>
        <ecNumber evidence="6">2.7.13.3</ecNumber>
    </submittedName>
</protein>
<evidence type="ECO:0000313" key="7">
    <source>
        <dbReference type="Proteomes" id="UP000556084"/>
    </source>
</evidence>
<feature type="transmembrane region" description="Helical" evidence="4">
    <location>
        <begin position="23"/>
        <end position="44"/>
    </location>
</feature>
<dbReference type="InterPro" id="IPR011712">
    <property type="entry name" value="Sig_transdc_His_kin_sub3_dim/P"/>
</dbReference>
<dbReference type="PANTHER" id="PTHR24421">
    <property type="entry name" value="NITRATE/NITRITE SENSOR PROTEIN NARX-RELATED"/>
    <property type="match status" value="1"/>
</dbReference>
<accession>A0A7W7LP71</accession>
<keyword evidence="4" id="KW-0472">Membrane</keyword>
<dbReference type="Pfam" id="PF07730">
    <property type="entry name" value="HisKA_3"/>
    <property type="match status" value="1"/>
</dbReference>
<dbReference type="PANTHER" id="PTHR24421:SF63">
    <property type="entry name" value="SENSOR HISTIDINE KINASE DESK"/>
    <property type="match status" value="1"/>
</dbReference>
<comment type="caution">
    <text evidence="6">The sequence shown here is derived from an EMBL/GenBank/DDBJ whole genome shotgun (WGS) entry which is preliminary data.</text>
</comment>
<dbReference type="SUPFAM" id="SSF55874">
    <property type="entry name" value="ATPase domain of HSP90 chaperone/DNA topoisomerase II/histidine kinase"/>
    <property type="match status" value="1"/>
</dbReference>
<feature type="transmembrane region" description="Helical" evidence="4">
    <location>
        <begin position="50"/>
        <end position="71"/>
    </location>
</feature>
<sequence>MIGRVRGFRSHSKVKQIDLYSRGVLYVAPWLFVLMQAGGLVGPARSGPAVQYLALALVVVSAVQAGTGIGLLRRALDRYLGKGEAQLRGRLALSFALLTAAFGLLAAVLAKAFDEQTAQNAPTMLMGVALTPLGAFCLIVRKRVYAVVCTVVSLLANVPFVLTGTAGAGMVGPFVGSMFVSGWVLLMVRVTAWMLSIIWEVDAARGVQARLAVAEERLRFSRDMHDILGRNLAAIALKSELAVQLSRRGSAAAADQMAEVQRIAQESQRELREVVRGYREADLHTELVGARGILAAAGIECRIDDAAVDELPPPVQSALAWVVREATTNVLRHADAGRCALRLRRVDGQAVLVVENNGVREAGAGGSGAGGGSGLAGLRERLTGLGGTLTCEYGANGTFLLTARVPVAATAAEGAKVEELPVPAPFQGTPVPERTGS</sequence>
<dbReference type="GO" id="GO:0046983">
    <property type="term" value="F:protein dimerization activity"/>
    <property type="evidence" value="ECO:0007669"/>
    <property type="project" value="InterPro"/>
</dbReference>
<dbReference type="Proteomes" id="UP000556084">
    <property type="component" value="Unassembled WGS sequence"/>
</dbReference>
<evidence type="ECO:0000256" key="4">
    <source>
        <dbReference type="SAM" id="Phobius"/>
    </source>
</evidence>
<dbReference type="EMBL" id="JACHJH010000004">
    <property type="protein sequence ID" value="MBB4893880.1"/>
    <property type="molecule type" value="Genomic_DNA"/>
</dbReference>
<dbReference type="RefSeq" id="WP_184349754.1">
    <property type="nucleotide sequence ID" value="NZ_JACHJH010000004.1"/>
</dbReference>
<feature type="transmembrane region" description="Helical" evidence="4">
    <location>
        <begin position="91"/>
        <end position="109"/>
    </location>
</feature>
<evidence type="ECO:0000259" key="5">
    <source>
        <dbReference type="Pfam" id="PF07730"/>
    </source>
</evidence>
<dbReference type="EC" id="2.7.13.3" evidence="6"/>
<feature type="transmembrane region" description="Helical" evidence="4">
    <location>
        <begin position="144"/>
        <end position="162"/>
    </location>
</feature>
<evidence type="ECO:0000256" key="1">
    <source>
        <dbReference type="ARBA" id="ARBA00022679"/>
    </source>
</evidence>
<evidence type="ECO:0000313" key="6">
    <source>
        <dbReference type="EMBL" id="MBB4893880.1"/>
    </source>
</evidence>
<feature type="domain" description="Signal transduction histidine kinase subgroup 3 dimerisation and phosphoacceptor" evidence="5">
    <location>
        <begin position="216"/>
        <end position="283"/>
    </location>
</feature>
<dbReference type="Gene3D" id="3.30.565.10">
    <property type="entry name" value="Histidine kinase-like ATPase, C-terminal domain"/>
    <property type="match status" value="1"/>
</dbReference>
<keyword evidence="4" id="KW-0812">Transmembrane</keyword>
<dbReference type="InterPro" id="IPR036890">
    <property type="entry name" value="HATPase_C_sf"/>
</dbReference>
<keyword evidence="7" id="KW-1185">Reference proteome</keyword>
<feature type="transmembrane region" description="Helical" evidence="4">
    <location>
        <begin position="121"/>
        <end position="139"/>
    </location>
</feature>
<keyword evidence="4" id="KW-1133">Transmembrane helix</keyword>
<organism evidence="6 7">
    <name type="scientific">Streptomyces olivoverticillatus</name>
    <dbReference type="NCBI Taxonomy" id="66427"/>
    <lineage>
        <taxon>Bacteria</taxon>
        <taxon>Bacillati</taxon>
        <taxon>Actinomycetota</taxon>
        <taxon>Actinomycetes</taxon>
        <taxon>Kitasatosporales</taxon>
        <taxon>Streptomycetaceae</taxon>
        <taxon>Streptomyces</taxon>
    </lineage>
</organism>
<gene>
    <name evidence="6" type="ORF">FHS39_002914</name>
</gene>